<sequence>MSNAYGFEFIAGSVSLSFVDTKGGRGGVAIERLDGPDALAAWLLLAGLATPDAARPGIDHVARAQTLREAIYRTVRVAMTTDTPSSADIATINRAAIQPPLRPQLGVLGVQYVAPAPVDAALSVIAADAIAVLGQAERLRECSECRMLFLDTSRPGRRRWCSSSAGCGNRAKVRNHRARARTSVGG</sequence>
<dbReference type="PANTHER" id="PTHR35525">
    <property type="entry name" value="BLL6575 PROTEIN"/>
    <property type="match status" value="1"/>
</dbReference>
<dbReference type="InterPro" id="IPR010852">
    <property type="entry name" value="ABATE"/>
</dbReference>
<reference evidence="2 3" key="1">
    <citation type="submission" date="2018-09" db="EMBL/GenBank/DDBJ databases">
        <authorList>
            <person name="Zhu H."/>
        </authorList>
    </citation>
    <scope>NUCLEOTIDE SEQUENCE [LARGE SCALE GENOMIC DNA]</scope>
    <source>
        <strain evidence="2 3">K2R01-6</strain>
    </source>
</reference>
<gene>
    <name evidence="2" type="ORF">D3876_05630</name>
</gene>
<dbReference type="RefSeq" id="WP_119760205.1">
    <property type="nucleotide sequence ID" value="NZ_QYUM01000002.1"/>
</dbReference>
<dbReference type="EMBL" id="QYUM01000002">
    <property type="protein sequence ID" value="RJF93771.1"/>
    <property type="molecule type" value="Genomic_DNA"/>
</dbReference>
<accession>A0A418WRC4</accession>
<organism evidence="2 3">
    <name type="scientific">Sphingomonas cavernae</name>
    <dbReference type="NCBI Taxonomy" id="2320861"/>
    <lineage>
        <taxon>Bacteria</taxon>
        <taxon>Pseudomonadati</taxon>
        <taxon>Pseudomonadota</taxon>
        <taxon>Alphaproteobacteria</taxon>
        <taxon>Sphingomonadales</taxon>
        <taxon>Sphingomonadaceae</taxon>
        <taxon>Sphingomonas</taxon>
    </lineage>
</organism>
<dbReference type="PANTHER" id="PTHR35525:SF3">
    <property type="entry name" value="BLL6575 PROTEIN"/>
    <property type="match status" value="1"/>
</dbReference>
<dbReference type="Pfam" id="PF11706">
    <property type="entry name" value="zf-CGNR"/>
    <property type="match status" value="1"/>
</dbReference>
<dbReference type="AlphaFoldDB" id="A0A418WRC4"/>
<dbReference type="OrthoDB" id="9808437at2"/>
<protein>
    <submittedName>
        <fullName evidence="2">4-hydroxybenzoyl-CoA reductase</fullName>
    </submittedName>
</protein>
<dbReference type="Proteomes" id="UP000286100">
    <property type="component" value="Unassembled WGS sequence"/>
</dbReference>
<proteinExistence type="predicted"/>
<feature type="domain" description="Zinc finger CGNR" evidence="1">
    <location>
        <begin position="138"/>
        <end position="179"/>
    </location>
</feature>
<dbReference type="Pfam" id="PF07336">
    <property type="entry name" value="ABATE"/>
    <property type="match status" value="1"/>
</dbReference>
<name>A0A418WRC4_9SPHN</name>
<evidence type="ECO:0000259" key="1">
    <source>
        <dbReference type="Pfam" id="PF11706"/>
    </source>
</evidence>
<comment type="caution">
    <text evidence="2">The sequence shown here is derived from an EMBL/GenBank/DDBJ whole genome shotgun (WGS) entry which is preliminary data.</text>
</comment>
<dbReference type="InterPro" id="IPR023286">
    <property type="entry name" value="ABATE_dom_sf"/>
</dbReference>
<dbReference type="InterPro" id="IPR021005">
    <property type="entry name" value="Znf_CGNR"/>
</dbReference>
<dbReference type="Gene3D" id="1.10.3300.10">
    <property type="entry name" value="Jann2411-like domain"/>
    <property type="match status" value="1"/>
</dbReference>
<keyword evidence="3" id="KW-1185">Reference proteome</keyword>
<dbReference type="SUPFAM" id="SSF160904">
    <property type="entry name" value="Jann2411-like"/>
    <property type="match status" value="1"/>
</dbReference>
<evidence type="ECO:0000313" key="2">
    <source>
        <dbReference type="EMBL" id="RJF93771.1"/>
    </source>
</evidence>
<evidence type="ECO:0000313" key="3">
    <source>
        <dbReference type="Proteomes" id="UP000286100"/>
    </source>
</evidence>